<accession>A0A6H3F4D5</accession>
<reference evidence="2 3" key="1">
    <citation type="submission" date="2018-12" db="EMBL/GenBank/DDBJ databases">
        <title>First genome draft of Desulfovibrio legallis sp. nov.</title>
        <authorList>
            <person name="Ben Dhia O."/>
            <person name="Najjari A."/>
            <person name="Ferjani R."/>
            <person name="Fhoula I."/>
            <person name="Fardeau M.-L."/>
            <person name="Boudabbous A."/>
            <person name="Ouzari H.I."/>
        </authorList>
    </citation>
    <scope>NUCLEOTIDE SEQUENCE [LARGE SCALE GENOMIC DNA]</scope>
    <source>
        <strain evidence="2 3">H1T</strain>
    </source>
</reference>
<dbReference type="Proteomes" id="UP000292919">
    <property type="component" value="Unassembled WGS sequence"/>
</dbReference>
<evidence type="ECO:0000313" key="3">
    <source>
        <dbReference type="Proteomes" id="UP000292919"/>
    </source>
</evidence>
<dbReference type="InterPro" id="IPR002491">
    <property type="entry name" value="ABC_transptr_periplasmic_BD"/>
</dbReference>
<evidence type="ECO:0000259" key="1">
    <source>
        <dbReference type="PROSITE" id="PS50983"/>
    </source>
</evidence>
<dbReference type="SUPFAM" id="SSF53807">
    <property type="entry name" value="Helical backbone' metal receptor"/>
    <property type="match status" value="1"/>
</dbReference>
<dbReference type="InterPro" id="IPR050902">
    <property type="entry name" value="ABC_Transporter_SBP"/>
</dbReference>
<dbReference type="AlphaFoldDB" id="A0A6H3F4D5"/>
<sequence length="269" mass="29421">MTDHTGHVLRLEHPARRIIALYGAYNELLLALGAGDRIVARTAADAALPELAALPAIGTHMRPNAELVLTQKPDLVLQMSGREEAQVFTENLRSLGLPVLTFQMDSFADMLAVTQALGRLTGLEDRAAALVRGWRARLEALRRSTAGRAPLRVFYEVRYPNLLGAGQKGITNEIIACAGGENVLHEAKKLVRCNEETLIAADPDVYLVQRGPMNPDPEPPARRPHFAGLRAVREGRVLLVDEARYARPGPRAVDAAEELAHWLHAAPRP</sequence>
<dbReference type="Gene3D" id="3.40.50.1980">
    <property type="entry name" value="Nitrogenase molybdenum iron protein domain"/>
    <property type="match status" value="2"/>
</dbReference>
<dbReference type="PROSITE" id="PS50983">
    <property type="entry name" value="FE_B12_PBP"/>
    <property type="match status" value="1"/>
</dbReference>
<dbReference type="PANTHER" id="PTHR30535">
    <property type="entry name" value="VITAMIN B12-BINDING PROTEIN"/>
    <property type="match status" value="1"/>
</dbReference>
<dbReference type="Pfam" id="PF01497">
    <property type="entry name" value="Peripla_BP_2"/>
    <property type="match status" value="1"/>
</dbReference>
<comment type="caution">
    <text evidence="2">The sequence shown here is derived from an EMBL/GenBank/DDBJ whole genome shotgun (WGS) entry which is preliminary data.</text>
</comment>
<gene>
    <name evidence="2" type="ORF">EB812_08265</name>
</gene>
<protein>
    <submittedName>
        <fullName evidence="2">ABC transporter substrate-binding protein</fullName>
    </submittedName>
</protein>
<keyword evidence="3" id="KW-1185">Reference proteome</keyword>
<feature type="domain" description="Fe/B12 periplasmic-binding" evidence="1">
    <location>
        <begin position="17"/>
        <end position="267"/>
    </location>
</feature>
<dbReference type="EMBL" id="SIXC01000009">
    <property type="protein sequence ID" value="TBH79390.1"/>
    <property type="molecule type" value="Genomic_DNA"/>
</dbReference>
<proteinExistence type="predicted"/>
<organism evidence="2 3">
    <name type="scientific">Desulfovibrio legallii</name>
    <dbReference type="NCBI Taxonomy" id="571438"/>
    <lineage>
        <taxon>Bacteria</taxon>
        <taxon>Pseudomonadati</taxon>
        <taxon>Thermodesulfobacteriota</taxon>
        <taxon>Desulfovibrionia</taxon>
        <taxon>Desulfovibrionales</taxon>
        <taxon>Desulfovibrionaceae</taxon>
        <taxon>Desulfovibrio</taxon>
    </lineage>
</organism>
<dbReference type="PANTHER" id="PTHR30535:SF34">
    <property type="entry name" value="MOLYBDATE-BINDING PROTEIN MOLA"/>
    <property type="match status" value="1"/>
</dbReference>
<evidence type="ECO:0000313" key="2">
    <source>
        <dbReference type="EMBL" id="TBH79390.1"/>
    </source>
</evidence>
<name>A0A6H3F4D5_9BACT</name>